<evidence type="ECO:0000256" key="1">
    <source>
        <dbReference type="ARBA" id="ARBA00000085"/>
    </source>
</evidence>
<dbReference type="EMBL" id="JAXCLA010000001">
    <property type="protein sequence ID" value="MDY0743667.1"/>
    <property type="molecule type" value="Genomic_DNA"/>
</dbReference>
<evidence type="ECO:0000259" key="13">
    <source>
        <dbReference type="PROSITE" id="PS50109"/>
    </source>
</evidence>
<evidence type="ECO:0000256" key="5">
    <source>
        <dbReference type="ARBA" id="ARBA00022553"/>
    </source>
</evidence>
<keyword evidence="7 12" id="KW-0812">Transmembrane</keyword>
<dbReference type="SMART" id="SM00388">
    <property type="entry name" value="HisKA"/>
    <property type="match status" value="1"/>
</dbReference>
<keyword evidence="8 15" id="KW-0418">Kinase</keyword>
<keyword evidence="11 12" id="KW-0472">Membrane</keyword>
<evidence type="ECO:0000256" key="6">
    <source>
        <dbReference type="ARBA" id="ARBA00022679"/>
    </source>
</evidence>
<dbReference type="Pfam" id="PF02518">
    <property type="entry name" value="HATPase_c"/>
    <property type="match status" value="1"/>
</dbReference>
<dbReference type="Pfam" id="PF00512">
    <property type="entry name" value="HisKA"/>
    <property type="match status" value="1"/>
</dbReference>
<feature type="transmembrane region" description="Helical" evidence="12">
    <location>
        <begin position="7"/>
        <end position="27"/>
    </location>
</feature>
<dbReference type="Gene3D" id="6.10.340.10">
    <property type="match status" value="1"/>
</dbReference>
<dbReference type="NCBIfam" id="NF008312">
    <property type="entry name" value="PRK11100.1"/>
    <property type="match status" value="1"/>
</dbReference>
<dbReference type="Gene3D" id="3.30.565.10">
    <property type="entry name" value="Histidine kinase-like ATPase, C-terminal domain"/>
    <property type="match status" value="1"/>
</dbReference>
<evidence type="ECO:0000256" key="7">
    <source>
        <dbReference type="ARBA" id="ARBA00022692"/>
    </source>
</evidence>
<evidence type="ECO:0000256" key="9">
    <source>
        <dbReference type="ARBA" id="ARBA00022989"/>
    </source>
</evidence>
<sequence>MKIGLRLFFGFFVITGLTAFFLLRVFMAEVQPSVREVMEDVMVDTANLLAELATDPLATLPPGADLRGTPFAERVQDYAQRSIDARIWGLRKTRLDLRVVVTNAQGRVLLDTTDPAGVGRDDSRWNDVQRTLRGEYGARLTRQVESDDRSGVMVVAAPVLKDGRVIGVLSVAKPLVTVEGFVGRAQRRIFWAGAALLALSLAIGVAVTLWLVWSVRRLRDYARRVQLGQREAVPPMPGELGDLARAMGAMRERLDGREHIEHTVRALTHELKSPLAAIRASGELLQEDLPGAERERFAAQVVAQSERLHALIERMLELAKLEMRSGPPHPQPLRLDELAQQQLDLAGARAEWLQREEVTVQGDAELLALALSNLIGNALAFASAEAPLEVSVCRREGRAVFTLRDHGPGVPEAAWPHLGERFFSTARPGTTTKGSGLGLAITRQIAQLHGGSLRFERAEPGLCVVLEL</sequence>
<comment type="subcellular location">
    <subcellularLocation>
        <location evidence="2">Cell membrane</location>
        <topology evidence="2">Multi-pass membrane protein</topology>
    </subcellularLocation>
</comment>
<dbReference type="RefSeq" id="WP_320421564.1">
    <property type="nucleotide sequence ID" value="NZ_JAXCLA010000001.1"/>
</dbReference>
<dbReference type="Proteomes" id="UP001285263">
    <property type="component" value="Unassembled WGS sequence"/>
</dbReference>
<dbReference type="CDD" id="cd00075">
    <property type="entry name" value="HATPase"/>
    <property type="match status" value="1"/>
</dbReference>
<keyword evidence="6 15" id="KW-0808">Transferase</keyword>
<evidence type="ECO:0000256" key="3">
    <source>
        <dbReference type="ARBA" id="ARBA00012438"/>
    </source>
</evidence>
<protein>
    <recommendedName>
        <fullName evidence="3">histidine kinase</fullName>
        <ecNumber evidence="3">2.7.13.3</ecNumber>
    </recommendedName>
</protein>
<dbReference type="SUPFAM" id="SSF47384">
    <property type="entry name" value="Homodimeric domain of signal transducing histidine kinase"/>
    <property type="match status" value="1"/>
</dbReference>
<evidence type="ECO:0000256" key="11">
    <source>
        <dbReference type="ARBA" id="ARBA00023136"/>
    </source>
</evidence>
<comment type="caution">
    <text evidence="15">The sequence shown here is derived from an EMBL/GenBank/DDBJ whole genome shotgun (WGS) entry which is preliminary data.</text>
</comment>
<evidence type="ECO:0000259" key="14">
    <source>
        <dbReference type="PROSITE" id="PS50885"/>
    </source>
</evidence>
<dbReference type="SMART" id="SM00304">
    <property type="entry name" value="HAMP"/>
    <property type="match status" value="1"/>
</dbReference>
<dbReference type="InterPro" id="IPR004358">
    <property type="entry name" value="Sig_transdc_His_kin-like_C"/>
</dbReference>
<dbReference type="GO" id="GO:0004673">
    <property type="term" value="F:protein histidine kinase activity"/>
    <property type="evidence" value="ECO:0007669"/>
    <property type="project" value="UniProtKB-EC"/>
</dbReference>
<gene>
    <name evidence="15" type="primary">creC</name>
    <name evidence="15" type="ORF">SNE35_04085</name>
</gene>
<evidence type="ECO:0000256" key="4">
    <source>
        <dbReference type="ARBA" id="ARBA00022475"/>
    </source>
</evidence>
<accession>A0ABU5DES7</accession>
<dbReference type="EC" id="2.7.13.3" evidence="3"/>
<feature type="domain" description="Histidine kinase" evidence="13">
    <location>
        <begin position="266"/>
        <end position="468"/>
    </location>
</feature>
<evidence type="ECO:0000256" key="10">
    <source>
        <dbReference type="ARBA" id="ARBA00023012"/>
    </source>
</evidence>
<feature type="transmembrane region" description="Helical" evidence="12">
    <location>
        <begin position="189"/>
        <end position="213"/>
    </location>
</feature>
<dbReference type="InterPro" id="IPR029151">
    <property type="entry name" value="Sensor-like_sf"/>
</dbReference>
<dbReference type="SMART" id="SM00387">
    <property type="entry name" value="HATPase_c"/>
    <property type="match status" value="1"/>
</dbReference>
<reference evidence="15 16" key="1">
    <citation type="submission" date="2023-11" db="EMBL/GenBank/DDBJ databases">
        <title>Paucibacter sp. nov., isolated from fresh soil in Korea.</title>
        <authorList>
            <person name="Le N.T.T."/>
        </authorList>
    </citation>
    <scope>NUCLEOTIDE SEQUENCE [LARGE SCALE GENOMIC DNA]</scope>
    <source>
        <strain evidence="15 16">R3-3</strain>
    </source>
</reference>
<keyword evidence="9 12" id="KW-1133">Transmembrane helix</keyword>
<dbReference type="InterPro" id="IPR003660">
    <property type="entry name" value="HAMP_dom"/>
</dbReference>
<evidence type="ECO:0000256" key="12">
    <source>
        <dbReference type="SAM" id="Phobius"/>
    </source>
</evidence>
<dbReference type="SUPFAM" id="SSF103190">
    <property type="entry name" value="Sensory domain-like"/>
    <property type="match status" value="1"/>
</dbReference>
<dbReference type="InterPro" id="IPR003594">
    <property type="entry name" value="HATPase_dom"/>
</dbReference>
<dbReference type="InterPro" id="IPR036890">
    <property type="entry name" value="HATPase_C_sf"/>
</dbReference>
<dbReference type="CDD" id="cd00082">
    <property type="entry name" value="HisKA"/>
    <property type="match status" value="1"/>
</dbReference>
<comment type="catalytic activity">
    <reaction evidence="1">
        <text>ATP + protein L-histidine = ADP + protein N-phospho-L-histidine.</text>
        <dbReference type="EC" id="2.7.13.3"/>
    </reaction>
</comment>
<dbReference type="PROSITE" id="PS50885">
    <property type="entry name" value="HAMP"/>
    <property type="match status" value="1"/>
</dbReference>
<dbReference type="Gene3D" id="1.10.287.130">
    <property type="match status" value="1"/>
</dbReference>
<dbReference type="InterPro" id="IPR050428">
    <property type="entry name" value="TCS_sensor_his_kinase"/>
</dbReference>
<dbReference type="InterPro" id="IPR005467">
    <property type="entry name" value="His_kinase_dom"/>
</dbReference>
<keyword evidence="10" id="KW-0902">Two-component regulatory system</keyword>
<dbReference type="PRINTS" id="PR00344">
    <property type="entry name" value="BCTRLSENSOR"/>
</dbReference>
<dbReference type="InterPro" id="IPR036097">
    <property type="entry name" value="HisK_dim/P_sf"/>
</dbReference>
<evidence type="ECO:0000313" key="16">
    <source>
        <dbReference type="Proteomes" id="UP001285263"/>
    </source>
</evidence>
<feature type="domain" description="HAMP" evidence="14">
    <location>
        <begin position="209"/>
        <end position="259"/>
    </location>
</feature>
<keyword evidence="16" id="KW-1185">Reference proteome</keyword>
<keyword evidence="5" id="KW-0597">Phosphoprotein</keyword>
<dbReference type="InterPro" id="IPR003661">
    <property type="entry name" value="HisK_dim/P_dom"/>
</dbReference>
<proteinExistence type="predicted"/>
<dbReference type="PANTHER" id="PTHR45436:SF10">
    <property type="entry name" value="HISTIDINE KINASE"/>
    <property type="match status" value="1"/>
</dbReference>
<evidence type="ECO:0000313" key="15">
    <source>
        <dbReference type="EMBL" id="MDY0743667.1"/>
    </source>
</evidence>
<evidence type="ECO:0000256" key="2">
    <source>
        <dbReference type="ARBA" id="ARBA00004651"/>
    </source>
</evidence>
<dbReference type="SUPFAM" id="SSF55874">
    <property type="entry name" value="ATPase domain of HSP90 chaperone/DNA topoisomerase II/histidine kinase"/>
    <property type="match status" value="1"/>
</dbReference>
<dbReference type="PROSITE" id="PS50109">
    <property type="entry name" value="HIS_KIN"/>
    <property type="match status" value="1"/>
</dbReference>
<keyword evidence="4" id="KW-1003">Cell membrane</keyword>
<organism evidence="15 16">
    <name type="scientific">Roseateles agri</name>
    <dbReference type="NCBI Taxonomy" id="3098619"/>
    <lineage>
        <taxon>Bacteria</taxon>
        <taxon>Pseudomonadati</taxon>
        <taxon>Pseudomonadota</taxon>
        <taxon>Betaproteobacteria</taxon>
        <taxon>Burkholderiales</taxon>
        <taxon>Sphaerotilaceae</taxon>
        <taxon>Roseateles</taxon>
    </lineage>
</organism>
<dbReference type="PANTHER" id="PTHR45436">
    <property type="entry name" value="SENSOR HISTIDINE KINASE YKOH"/>
    <property type="match status" value="1"/>
</dbReference>
<evidence type="ECO:0000256" key="8">
    <source>
        <dbReference type="ARBA" id="ARBA00022777"/>
    </source>
</evidence>
<name>A0ABU5DES7_9BURK</name>